<evidence type="ECO:0000313" key="4">
    <source>
        <dbReference type="Proteomes" id="UP000504913"/>
    </source>
</evidence>
<reference evidence="3 4" key="1">
    <citation type="journal article" date="2013" name="PLoS Genet.">
        <title>Expanding the Marine Virosphere Using Metagenomics.</title>
        <authorList>
            <person name="Mizuno C.M."/>
            <person name="Rodriguez-Valera F."/>
            <person name="Kimes N.E."/>
            <person name="Ghai R."/>
        </authorList>
    </citation>
    <scope>NUCLEOTIDE SEQUENCE [LARGE SCALE GENOMIC DNA]</scope>
    <source>
        <strain evidence="3">UvMED-CGR-C79-MedDCM-OCT-S37-C6</strain>
    </source>
</reference>
<dbReference type="GeneID" id="55412264"/>
<dbReference type="PANTHER" id="PTHR12873">
    <property type="entry name" value="T7-LIKE MITOCHONDRIAL DNA HELICASE"/>
    <property type="match status" value="1"/>
</dbReference>
<proteinExistence type="predicted"/>
<feature type="domain" description="SF4 helicase" evidence="2">
    <location>
        <begin position="206"/>
        <end position="473"/>
    </location>
</feature>
<keyword evidence="4" id="KW-1185">Reference proteome</keyword>
<dbReference type="RefSeq" id="YP_009777614.1">
    <property type="nucleotide sequence ID" value="NC_047700.1"/>
</dbReference>
<dbReference type="InterPro" id="IPR027417">
    <property type="entry name" value="P-loop_NTPase"/>
</dbReference>
<dbReference type="Proteomes" id="UP000504913">
    <property type="component" value="Segment"/>
</dbReference>
<evidence type="ECO:0000313" key="3">
    <source>
        <dbReference type="EMBL" id="BAQ94358.1"/>
    </source>
</evidence>
<dbReference type="CDD" id="cd01029">
    <property type="entry name" value="TOPRIM_primases"/>
    <property type="match status" value="1"/>
</dbReference>
<dbReference type="SUPFAM" id="SSF56731">
    <property type="entry name" value="DNA primase core"/>
    <property type="match status" value="1"/>
</dbReference>
<dbReference type="Pfam" id="PF13155">
    <property type="entry name" value="Toprim_2"/>
    <property type="match status" value="1"/>
</dbReference>
<accession>A0A6S4PE84</accession>
<dbReference type="PROSITE" id="PS50880">
    <property type="entry name" value="TOPRIM"/>
    <property type="match status" value="1"/>
</dbReference>
<dbReference type="CDD" id="cd19483">
    <property type="entry name" value="RecA-like_Gp4D_helicase"/>
    <property type="match status" value="1"/>
</dbReference>
<dbReference type="InterPro" id="IPR034154">
    <property type="entry name" value="TOPRIM_DnaG/twinkle"/>
</dbReference>
<dbReference type="Pfam" id="PF03796">
    <property type="entry name" value="DnaB_C"/>
    <property type="match status" value="1"/>
</dbReference>
<dbReference type="SUPFAM" id="SSF52540">
    <property type="entry name" value="P-loop containing nucleoside triphosphate hydrolases"/>
    <property type="match status" value="1"/>
</dbReference>
<dbReference type="Gene3D" id="3.40.1360.10">
    <property type="match status" value="1"/>
</dbReference>
<dbReference type="GO" id="GO:0005524">
    <property type="term" value="F:ATP binding"/>
    <property type="evidence" value="ECO:0007669"/>
    <property type="project" value="InterPro"/>
</dbReference>
<protein>
    <submittedName>
        <fullName evidence="3">Toprim domain-containing protein</fullName>
    </submittedName>
</protein>
<feature type="domain" description="Toprim" evidence="1">
    <location>
        <begin position="80"/>
        <end position="167"/>
    </location>
</feature>
<dbReference type="InterPro" id="IPR007694">
    <property type="entry name" value="DNA_helicase_DnaB-like_C"/>
</dbReference>
<evidence type="ECO:0000259" key="2">
    <source>
        <dbReference type="PROSITE" id="PS51199"/>
    </source>
</evidence>
<dbReference type="SMART" id="SM00493">
    <property type="entry name" value="TOPRIM"/>
    <property type="match status" value="1"/>
</dbReference>
<organism evidence="3 4">
    <name type="scientific">uncultured phage_MedDCM-OCT-S37-C6</name>
    <dbReference type="NCBI Taxonomy" id="2740804"/>
    <lineage>
        <taxon>Viruses</taxon>
        <taxon>Duplodnaviria</taxon>
        <taxon>Heunggongvirae</taxon>
        <taxon>Uroviricota</taxon>
        <taxon>Caudoviricetes</taxon>
        <taxon>Autographivirales</taxon>
        <taxon>Oinezvirus</taxon>
        <taxon>Oinezvirus S37C6</taxon>
    </lineage>
</organism>
<sequence length="473" mass="52337">MTPVAFTAYKSEGLRGLSPRVLEQYGIGQTPKGVAFDYRDLAGKVIARKWRDDQKRISWQGNAKEVVGFGWHLANPERQDAVAITEGEFDAPSIYAATNSKVVGVSVPNGAQSAANWVKKHLDQFNQFKVVYIATDNDEPGDAAAKELITLFEPGQVRRVVFSRKDANETLTELGSQAVKEAVYAAKELRPDGIRPASAYAGIANKPRECRATNCAFTYWNKKTPFYANQLIVLIAGSGVGKSTFARALALHDMARGIKVGWVGLEETAEEAVFRFVGAQAGIQLHARQSYSGLTNEQLEEVAQADKFVTGSGNLELFDHFGSLDEQVILNRMSYMVRSLGCQHIYLDHLTIVGSGLAQDTRQLDALVTKIRSFIAATNCTVFAISHLNRNSSQFKNMEDGGVPELHDIRGSHSISQLADTIWSLSRRRGTDLTHSYCLKNRMLGRQGYAGSFRFDEETQSLEQKWQDPDAQF</sequence>
<dbReference type="KEGG" id="vg:55412264"/>
<dbReference type="GO" id="GO:0003697">
    <property type="term" value="F:single-stranded DNA binding"/>
    <property type="evidence" value="ECO:0007669"/>
    <property type="project" value="InterPro"/>
</dbReference>
<dbReference type="Gene3D" id="3.40.50.300">
    <property type="entry name" value="P-loop containing nucleotide triphosphate hydrolases"/>
    <property type="match status" value="1"/>
</dbReference>
<evidence type="ECO:0000259" key="1">
    <source>
        <dbReference type="PROSITE" id="PS50880"/>
    </source>
</evidence>
<name>A0A6S4PE84_9CAUD</name>
<dbReference type="GO" id="GO:0006260">
    <property type="term" value="P:DNA replication"/>
    <property type="evidence" value="ECO:0007669"/>
    <property type="project" value="InterPro"/>
</dbReference>
<dbReference type="InterPro" id="IPR027032">
    <property type="entry name" value="Twinkle-like"/>
</dbReference>
<dbReference type="GO" id="GO:0043139">
    <property type="term" value="F:5'-3' DNA helicase activity"/>
    <property type="evidence" value="ECO:0007669"/>
    <property type="project" value="InterPro"/>
</dbReference>
<dbReference type="EMBL" id="AP013546">
    <property type="protein sequence ID" value="BAQ94358.1"/>
    <property type="molecule type" value="Genomic_DNA"/>
</dbReference>
<dbReference type="InterPro" id="IPR006171">
    <property type="entry name" value="TOPRIM_dom"/>
</dbReference>
<dbReference type="PANTHER" id="PTHR12873:SF0">
    <property type="entry name" value="TWINKLE MTDNA HELICASE"/>
    <property type="match status" value="1"/>
</dbReference>
<dbReference type="PROSITE" id="PS51199">
    <property type="entry name" value="SF4_HELICASE"/>
    <property type="match status" value="1"/>
</dbReference>